<reference evidence="1 2" key="1">
    <citation type="submission" date="2014-11" db="EMBL/GenBank/DDBJ databases">
        <title>Genetic blueprint of the zoonotic pathogen Toxocara canis.</title>
        <authorList>
            <person name="Zhu X.-Q."/>
            <person name="Korhonen P.K."/>
            <person name="Cai H."/>
            <person name="Young N.D."/>
            <person name="Nejsum P."/>
            <person name="von Samson-Himmelstjerna G."/>
            <person name="Boag P.R."/>
            <person name="Tan P."/>
            <person name="Li Q."/>
            <person name="Min J."/>
            <person name="Yang Y."/>
            <person name="Wang X."/>
            <person name="Fang X."/>
            <person name="Hall R.S."/>
            <person name="Hofmann A."/>
            <person name="Sternberg P.W."/>
            <person name="Jex A.R."/>
            <person name="Gasser R.B."/>
        </authorList>
    </citation>
    <scope>NUCLEOTIDE SEQUENCE [LARGE SCALE GENOMIC DNA]</scope>
    <source>
        <strain evidence="1">PN_DK_2014</strain>
    </source>
</reference>
<accession>A0A0B2V1F8</accession>
<dbReference type="EMBL" id="JPKZ01002715">
    <property type="protein sequence ID" value="KHN75398.1"/>
    <property type="molecule type" value="Genomic_DNA"/>
</dbReference>
<keyword evidence="2" id="KW-1185">Reference proteome</keyword>
<dbReference type="OrthoDB" id="5859941at2759"/>
<organism evidence="1 2">
    <name type="scientific">Toxocara canis</name>
    <name type="common">Canine roundworm</name>
    <dbReference type="NCBI Taxonomy" id="6265"/>
    <lineage>
        <taxon>Eukaryota</taxon>
        <taxon>Metazoa</taxon>
        <taxon>Ecdysozoa</taxon>
        <taxon>Nematoda</taxon>
        <taxon>Chromadorea</taxon>
        <taxon>Rhabditida</taxon>
        <taxon>Spirurina</taxon>
        <taxon>Ascaridomorpha</taxon>
        <taxon>Ascaridoidea</taxon>
        <taxon>Toxocaridae</taxon>
        <taxon>Toxocara</taxon>
    </lineage>
</organism>
<protein>
    <submittedName>
        <fullName evidence="1">Uncharacterized protein</fullName>
    </submittedName>
</protein>
<name>A0A0B2V1F8_TOXCA</name>
<gene>
    <name evidence="1" type="ORF">Tcan_18615</name>
</gene>
<dbReference type="AlphaFoldDB" id="A0A0B2V1F8"/>
<evidence type="ECO:0000313" key="1">
    <source>
        <dbReference type="EMBL" id="KHN75398.1"/>
    </source>
</evidence>
<dbReference type="Proteomes" id="UP000031036">
    <property type="component" value="Unassembled WGS sequence"/>
</dbReference>
<sequence length="183" mass="20800">MHERLIGRLSKTIESQVDSIGQLTQLTDGLTKEHRKQVAMTYLQRNPVNAIHELQLQDSMKSNLVVLKAPEGADETTTEADDEKMTLHICAPASIPPDAIDEVFQQGIRKPSKSRPIKICSKTKVLRSTSSRRCTEASHSRKFYLAAVHSRGLTSLELQLEYSARRECYERNKKRKSEPILRE</sequence>
<evidence type="ECO:0000313" key="2">
    <source>
        <dbReference type="Proteomes" id="UP000031036"/>
    </source>
</evidence>
<proteinExistence type="predicted"/>
<comment type="caution">
    <text evidence="1">The sequence shown here is derived from an EMBL/GenBank/DDBJ whole genome shotgun (WGS) entry which is preliminary data.</text>
</comment>